<comment type="caution">
    <text evidence="5">Lacks conserved residue(s) required for the propagation of feature annotation.</text>
</comment>
<evidence type="ECO:0000256" key="1">
    <source>
        <dbReference type="ARBA" id="ARBA00022603"/>
    </source>
</evidence>
<dbReference type="InterPro" id="IPR049560">
    <property type="entry name" value="MeTrfase_RsmB-F_NOP2_cat"/>
</dbReference>
<evidence type="ECO:0000256" key="3">
    <source>
        <dbReference type="ARBA" id="ARBA00022691"/>
    </source>
</evidence>
<dbReference type="SUPFAM" id="SSF53335">
    <property type="entry name" value="S-adenosyl-L-methionine-dependent methyltransferases"/>
    <property type="match status" value="1"/>
</dbReference>
<dbReference type="Pfam" id="PF22458">
    <property type="entry name" value="RsmF-B_ferredox"/>
    <property type="match status" value="1"/>
</dbReference>
<dbReference type="PANTHER" id="PTHR22807:SF53">
    <property type="entry name" value="RIBOSOMAL RNA SMALL SUBUNIT METHYLTRANSFERASE B-RELATED"/>
    <property type="match status" value="1"/>
</dbReference>
<evidence type="ECO:0000313" key="9">
    <source>
        <dbReference type="Proteomes" id="UP000198796"/>
    </source>
</evidence>
<sequence>MTPAARFAAAADILDEVFDGTPAERALTAWSRRSRFAGSKDRIAVRDHVYHGLRNRRSLAWLGGAGTGRGIMIGLCRQLGLPLEEVFTGDGHSPAPLSDGEGAANEGAMPPAVAADLPDWLFDPMQSSLGEDFGPVIEALRDRAPVFARVNLVRITREEAIVQLAEEGIEAAPASLSPTALRLGDGARKLANGPSYADGFVELQDAASQAICDLLPIEPGQTALDFCAGGGGKGLALAARGARVFAHDADPARMKDLPPRATRAGVSIPCLDDPAEKAPYDLVLCDVPCSGSGSWRRAPDGKWRLDPDGLAALNTVQEQILDDALPLVAEGGTLAYITCSVLRDENEAVVARFRERHPALRDLGTHRFLPGPEGDGFFLHLLGK</sequence>
<comment type="similarity">
    <text evidence="5">Belongs to the class I-like SAM-binding methyltransferase superfamily. RsmB/NOP family.</text>
</comment>
<dbReference type="Pfam" id="PF01189">
    <property type="entry name" value="Methyltr_RsmB-F"/>
    <property type="match status" value="1"/>
</dbReference>
<proteinExistence type="inferred from homology"/>
<feature type="binding site" evidence="5">
    <location>
        <position position="272"/>
    </location>
    <ligand>
        <name>S-adenosyl-L-methionine</name>
        <dbReference type="ChEBI" id="CHEBI:59789"/>
    </ligand>
</feature>
<dbReference type="GO" id="GO:0001510">
    <property type="term" value="P:RNA methylation"/>
    <property type="evidence" value="ECO:0007669"/>
    <property type="project" value="InterPro"/>
</dbReference>
<dbReference type="Proteomes" id="UP000198796">
    <property type="component" value="Unassembled WGS sequence"/>
</dbReference>
<dbReference type="GO" id="GO:0003723">
    <property type="term" value="F:RNA binding"/>
    <property type="evidence" value="ECO:0007669"/>
    <property type="project" value="UniProtKB-UniRule"/>
</dbReference>
<feature type="domain" description="SAM-dependent MTase RsmB/NOP-type" evidence="7">
    <location>
        <begin position="136"/>
        <end position="384"/>
    </location>
</feature>
<keyword evidence="3 5" id="KW-0949">S-adenosyl-L-methionine</keyword>
<keyword evidence="4 5" id="KW-0694">RNA-binding</keyword>
<dbReference type="RefSeq" id="WP_092060848.1">
    <property type="nucleotide sequence ID" value="NZ_FOJU01000001.1"/>
</dbReference>
<gene>
    <name evidence="8" type="ORF">SAMN05421688_0846</name>
</gene>
<dbReference type="Gene3D" id="3.40.50.150">
    <property type="entry name" value="Vaccinia Virus protein VP39"/>
    <property type="match status" value="1"/>
</dbReference>
<evidence type="ECO:0000259" key="7">
    <source>
        <dbReference type="PROSITE" id="PS51686"/>
    </source>
</evidence>
<accession>A0A1I0VQF2</accession>
<dbReference type="InterPro" id="IPR001678">
    <property type="entry name" value="MeTrfase_RsmB-F_NOP2_dom"/>
</dbReference>
<dbReference type="STRING" id="871651.SAMN05421688_0846"/>
<evidence type="ECO:0000256" key="6">
    <source>
        <dbReference type="SAM" id="MobiDB-lite"/>
    </source>
</evidence>
<dbReference type="InterPro" id="IPR023267">
    <property type="entry name" value="RCMT"/>
</dbReference>
<dbReference type="PANTHER" id="PTHR22807">
    <property type="entry name" value="NOP2 YEAST -RELATED NOL1/NOP2/FMU SUN DOMAIN-CONTAINING"/>
    <property type="match status" value="1"/>
</dbReference>
<organism evidence="8 9">
    <name type="scientific">Poseidonocella pacifica</name>
    <dbReference type="NCBI Taxonomy" id="871651"/>
    <lineage>
        <taxon>Bacteria</taxon>
        <taxon>Pseudomonadati</taxon>
        <taxon>Pseudomonadota</taxon>
        <taxon>Alphaproteobacteria</taxon>
        <taxon>Rhodobacterales</taxon>
        <taxon>Roseobacteraceae</taxon>
        <taxon>Poseidonocella</taxon>
    </lineage>
</organism>
<evidence type="ECO:0000256" key="2">
    <source>
        <dbReference type="ARBA" id="ARBA00022679"/>
    </source>
</evidence>
<dbReference type="PROSITE" id="PS51686">
    <property type="entry name" value="SAM_MT_RSMB_NOP"/>
    <property type="match status" value="1"/>
</dbReference>
<name>A0A1I0VQF2_9RHOB</name>
<dbReference type="InterPro" id="IPR029063">
    <property type="entry name" value="SAM-dependent_MTases_sf"/>
</dbReference>
<evidence type="ECO:0000256" key="4">
    <source>
        <dbReference type="ARBA" id="ARBA00022884"/>
    </source>
</evidence>
<dbReference type="OrthoDB" id="9810297at2"/>
<keyword evidence="9" id="KW-1185">Reference proteome</keyword>
<dbReference type="EMBL" id="FOJU01000001">
    <property type="protein sequence ID" value="SFA78287.1"/>
    <property type="molecule type" value="Genomic_DNA"/>
</dbReference>
<feature type="binding site" evidence="5">
    <location>
        <position position="286"/>
    </location>
    <ligand>
        <name>S-adenosyl-L-methionine</name>
        <dbReference type="ChEBI" id="CHEBI:59789"/>
    </ligand>
</feature>
<dbReference type="AlphaFoldDB" id="A0A1I0VQF2"/>
<evidence type="ECO:0000313" key="8">
    <source>
        <dbReference type="EMBL" id="SFA78287.1"/>
    </source>
</evidence>
<dbReference type="InterPro" id="IPR054728">
    <property type="entry name" value="RsmB-like_ferredoxin"/>
</dbReference>
<reference evidence="8 9" key="1">
    <citation type="submission" date="2016-10" db="EMBL/GenBank/DDBJ databases">
        <authorList>
            <person name="de Groot N.N."/>
        </authorList>
    </citation>
    <scope>NUCLEOTIDE SEQUENCE [LARGE SCALE GENOMIC DNA]</scope>
    <source>
        <strain evidence="8 9">DSM 29316</strain>
    </source>
</reference>
<feature type="region of interest" description="Disordered" evidence="6">
    <location>
        <begin position="90"/>
        <end position="109"/>
    </location>
</feature>
<feature type="active site" description="Nucleophile" evidence="5">
    <location>
        <position position="339"/>
    </location>
</feature>
<keyword evidence="2 5" id="KW-0808">Transferase</keyword>
<dbReference type="GO" id="GO:0008173">
    <property type="term" value="F:RNA methyltransferase activity"/>
    <property type="evidence" value="ECO:0007669"/>
    <property type="project" value="InterPro"/>
</dbReference>
<protein>
    <submittedName>
        <fullName evidence="8">16S rRNA (Cytosine967-C5)-methyltransferase</fullName>
    </submittedName>
</protein>
<dbReference type="Gene3D" id="3.30.70.1170">
    <property type="entry name" value="Sun protein, domain 3"/>
    <property type="match status" value="1"/>
</dbReference>
<keyword evidence="1 5" id="KW-0489">Methyltransferase</keyword>
<dbReference type="PRINTS" id="PR02008">
    <property type="entry name" value="RCMTFAMILY"/>
</dbReference>
<feature type="binding site" evidence="5">
    <location>
        <position position="248"/>
    </location>
    <ligand>
        <name>S-adenosyl-L-methionine</name>
        <dbReference type="ChEBI" id="CHEBI:59789"/>
    </ligand>
</feature>
<evidence type="ECO:0000256" key="5">
    <source>
        <dbReference type="PROSITE-ProRule" id="PRU01023"/>
    </source>
</evidence>